<protein>
    <submittedName>
        <fullName evidence="1">Uncharacterized protein</fullName>
    </submittedName>
</protein>
<feature type="non-terminal residue" evidence="1">
    <location>
        <position position="1"/>
    </location>
</feature>
<organism evidence="1 2">
    <name type="scientific">Chelydra serpentina</name>
    <name type="common">Snapping turtle</name>
    <name type="synonym">Testudo serpentina</name>
    <dbReference type="NCBI Taxonomy" id="8475"/>
    <lineage>
        <taxon>Eukaryota</taxon>
        <taxon>Metazoa</taxon>
        <taxon>Chordata</taxon>
        <taxon>Craniata</taxon>
        <taxon>Vertebrata</taxon>
        <taxon>Euteleostomi</taxon>
        <taxon>Archelosauria</taxon>
        <taxon>Testudinata</taxon>
        <taxon>Testudines</taxon>
        <taxon>Cryptodira</taxon>
        <taxon>Durocryptodira</taxon>
        <taxon>Americhelydia</taxon>
        <taxon>Chelydroidea</taxon>
        <taxon>Chelydridae</taxon>
        <taxon>Chelydra</taxon>
    </lineage>
</organism>
<dbReference type="OrthoDB" id="10016177at2759"/>
<comment type="caution">
    <text evidence="1">The sequence shown here is derived from an EMBL/GenBank/DDBJ whole genome shotgun (WGS) entry which is preliminary data.</text>
</comment>
<dbReference type="EMBL" id="JAHGAV010000126">
    <property type="protein sequence ID" value="KAG6931136.1"/>
    <property type="molecule type" value="Genomic_DNA"/>
</dbReference>
<evidence type="ECO:0000313" key="1">
    <source>
        <dbReference type="EMBL" id="KAG6931136.1"/>
    </source>
</evidence>
<reference evidence="1 2" key="1">
    <citation type="journal article" date="2020" name="G3 (Bethesda)">
        <title>Draft Genome of the Common Snapping Turtle, Chelydra serpentina, a Model for Phenotypic Plasticity in Reptiles.</title>
        <authorList>
            <person name="Das D."/>
            <person name="Singh S.K."/>
            <person name="Bierstedt J."/>
            <person name="Erickson A."/>
            <person name="Galli G.L.J."/>
            <person name="Crossley D.A. 2nd"/>
            <person name="Rhen T."/>
        </authorList>
    </citation>
    <scope>NUCLEOTIDE SEQUENCE [LARGE SCALE GENOMIC DNA]</scope>
    <source>
        <strain evidence="1">KW</strain>
    </source>
</reference>
<gene>
    <name evidence="1" type="ORF">G0U57_002189</name>
</gene>
<dbReference type="Proteomes" id="UP000765507">
    <property type="component" value="Unassembled WGS sequence"/>
</dbReference>
<sequence>STMQCEDTLGPSCPSEITAFASKQLIDLFLLEHLIGMTSMHDPGVWGKEDSSVVLASWMFDILIGQFFFIQEQQQTTADNVPLGDFHRKAFTEVALDVILTELNKLA</sequence>
<dbReference type="AlphaFoldDB" id="A0A8T1SPQ9"/>
<proteinExistence type="predicted"/>
<name>A0A8T1SPQ9_CHESE</name>
<accession>A0A8T1SPQ9</accession>
<keyword evidence="2" id="KW-1185">Reference proteome</keyword>
<evidence type="ECO:0000313" key="2">
    <source>
        <dbReference type="Proteomes" id="UP000765507"/>
    </source>
</evidence>
<feature type="non-terminal residue" evidence="1">
    <location>
        <position position="107"/>
    </location>
</feature>